<protein>
    <submittedName>
        <fullName evidence="3">Uncharacterized protein</fullName>
    </submittedName>
</protein>
<comment type="caution">
    <text evidence="3">The sequence shown here is derived from an EMBL/GenBank/DDBJ whole genome shotgun (WGS) entry which is preliminary data.</text>
</comment>
<evidence type="ECO:0000313" key="4">
    <source>
        <dbReference type="Proteomes" id="UP001470230"/>
    </source>
</evidence>
<name>A0ABR2JR74_9EUKA</name>
<evidence type="ECO:0000256" key="2">
    <source>
        <dbReference type="SAM" id="MobiDB-lite"/>
    </source>
</evidence>
<dbReference type="InterPro" id="IPR011990">
    <property type="entry name" value="TPR-like_helical_dom_sf"/>
</dbReference>
<evidence type="ECO:0000313" key="3">
    <source>
        <dbReference type="EMBL" id="KAK8880400.1"/>
    </source>
</evidence>
<reference evidence="3 4" key="1">
    <citation type="submission" date="2024-04" db="EMBL/GenBank/DDBJ databases">
        <title>Tritrichomonas musculus Genome.</title>
        <authorList>
            <person name="Alves-Ferreira E."/>
            <person name="Grigg M."/>
            <person name="Lorenzi H."/>
            <person name="Galac M."/>
        </authorList>
    </citation>
    <scope>NUCLEOTIDE SEQUENCE [LARGE SCALE GENOMIC DNA]</scope>
    <source>
        <strain evidence="3 4">EAF2021</strain>
    </source>
</reference>
<dbReference type="Proteomes" id="UP001470230">
    <property type="component" value="Unassembled WGS sequence"/>
</dbReference>
<gene>
    <name evidence="3" type="ORF">M9Y10_003072</name>
</gene>
<sequence length="544" mass="63249">MSVNRLRNDPAFFSKDCDTEKRPGDDIDPSLELKPELKWERLQMINSKLFTNDQITAFTISNKAEMIYENEFSTFFTLPKAIEYTFRAFKLDPFCVDALRVMSKIMMKIPQVDNDTIICCYREILSTFRDLLYTEILYDHPGDAIHQYRLRSYIRLLKDIAYASTISEKNDVAVFAYEELLRADNEDYTSARLFLVLVYLKIIGHSICSSSVTVKRTKEQLQKLVDSKLTFSDGPLFEGDNNTIVYRWLQIVRAYLDKNEELLTKLAQKEEKKAALLVRYLFNEVKLQSLTGTAGTCELKKFAEPLHLALVEWPDLMIKLHNILRKEDKKFNETTMRYAPAFSENLGVNNKSQMGKMGFDFLNRGRKAQRSQDYFKAITLFTMSKRYFVEAMKPSQRWYLNAPFALLSNRGTCAEYCAQWALARHDTRFTLFMKPDHARSYYRLPKIAKEFHADKLKVMLEELAKKVKNEGGKMTSDEWRLAAKRAVALISLKAIVLSRIGKLDEEKIQEMMKNGIEDMYTPCNVGADVMEPLPWLSDNDIEYI</sequence>
<feature type="coiled-coil region" evidence="1">
    <location>
        <begin position="252"/>
        <end position="279"/>
    </location>
</feature>
<evidence type="ECO:0000256" key="1">
    <source>
        <dbReference type="SAM" id="Coils"/>
    </source>
</evidence>
<keyword evidence="1" id="KW-0175">Coiled coil</keyword>
<feature type="region of interest" description="Disordered" evidence="2">
    <location>
        <begin position="1"/>
        <end position="28"/>
    </location>
</feature>
<dbReference type="SUPFAM" id="SSF48452">
    <property type="entry name" value="TPR-like"/>
    <property type="match status" value="1"/>
</dbReference>
<proteinExistence type="predicted"/>
<accession>A0ABR2JR74</accession>
<feature type="compositionally biased region" description="Basic and acidic residues" evidence="2">
    <location>
        <begin position="15"/>
        <end position="28"/>
    </location>
</feature>
<keyword evidence="4" id="KW-1185">Reference proteome</keyword>
<dbReference type="EMBL" id="JAPFFF010000010">
    <property type="protein sequence ID" value="KAK8880400.1"/>
    <property type="molecule type" value="Genomic_DNA"/>
</dbReference>
<organism evidence="3 4">
    <name type="scientific">Tritrichomonas musculus</name>
    <dbReference type="NCBI Taxonomy" id="1915356"/>
    <lineage>
        <taxon>Eukaryota</taxon>
        <taxon>Metamonada</taxon>
        <taxon>Parabasalia</taxon>
        <taxon>Tritrichomonadida</taxon>
        <taxon>Tritrichomonadidae</taxon>
        <taxon>Tritrichomonas</taxon>
    </lineage>
</organism>